<accession>A0A1G8C4Q2</accession>
<dbReference type="GO" id="GO:0016301">
    <property type="term" value="F:kinase activity"/>
    <property type="evidence" value="ECO:0007669"/>
    <property type="project" value="UniProtKB-KW"/>
</dbReference>
<dbReference type="STRING" id="370764.SAMN04489810_2980"/>
<keyword evidence="1" id="KW-0808">Transferase</keyword>
<gene>
    <name evidence="1" type="ORF">SAMN04489810_2980</name>
</gene>
<keyword evidence="1" id="KW-0418">Kinase</keyword>
<reference evidence="1 2" key="1">
    <citation type="submission" date="2016-10" db="EMBL/GenBank/DDBJ databases">
        <authorList>
            <person name="de Groot N.N."/>
        </authorList>
    </citation>
    <scope>NUCLEOTIDE SEQUENCE [LARGE SCALE GENOMIC DNA]</scope>
    <source>
        <strain evidence="1 2">DSM 23142</strain>
    </source>
</reference>
<dbReference type="OrthoDB" id="572586at2"/>
<evidence type="ECO:0000313" key="2">
    <source>
        <dbReference type="Proteomes" id="UP000199009"/>
    </source>
</evidence>
<proteinExistence type="predicted"/>
<dbReference type="RefSeq" id="WP_091491751.1">
    <property type="nucleotide sequence ID" value="NZ_LT629692.1"/>
</dbReference>
<dbReference type="InterPro" id="IPR027417">
    <property type="entry name" value="P-loop_NTPase"/>
</dbReference>
<keyword evidence="2" id="KW-1185">Reference proteome</keyword>
<evidence type="ECO:0000313" key="1">
    <source>
        <dbReference type="EMBL" id="SDH40344.1"/>
    </source>
</evidence>
<name>A0A1G8C4Q2_9MICO</name>
<organism evidence="1 2">
    <name type="scientific">Microbacterium pygmaeum</name>
    <dbReference type="NCBI Taxonomy" id="370764"/>
    <lineage>
        <taxon>Bacteria</taxon>
        <taxon>Bacillati</taxon>
        <taxon>Actinomycetota</taxon>
        <taxon>Actinomycetes</taxon>
        <taxon>Micrococcales</taxon>
        <taxon>Microbacteriaceae</taxon>
        <taxon>Microbacterium</taxon>
    </lineage>
</organism>
<dbReference type="Proteomes" id="UP000199009">
    <property type="component" value="Chromosome I"/>
</dbReference>
<dbReference type="SUPFAM" id="SSF52540">
    <property type="entry name" value="P-loop containing nucleoside triphosphate hydrolases"/>
    <property type="match status" value="1"/>
</dbReference>
<dbReference type="Gene3D" id="3.40.50.300">
    <property type="entry name" value="P-loop containing nucleotide triphosphate hydrolases"/>
    <property type="match status" value="1"/>
</dbReference>
<sequence length="228" mass="25457">MRLPTTPATSLLRDLRSEVRQNNRGGRVILAVDGVDGAGKSTFADAFAEVVAEDGSAVYRASLDDFHRPRAERYARGRRSPEGFYLDSYDYATFRRVLIDPFRDGAQTGGATGFQLAAFDLQRDSPVEAAWVTAPRDAVLIVDGIFANRPELRGVWNWSVWLEVPEEIAFARMALRDGTDPDPAAETNARYRDGQALYFREARPRAEASVIVDNADLAHPRRVFLDYC</sequence>
<protein>
    <submittedName>
        <fullName evidence="1">Uridine kinase</fullName>
    </submittedName>
</protein>
<dbReference type="AlphaFoldDB" id="A0A1G8C4Q2"/>
<dbReference type="EMBL" id="LT629692">
    <property type="protein sequence ID" value="SDH40344.1"/>
    <property type="molecule type" value="Genomic_DNA"/>
</dbReference>